<evidence type="ECO:0000313" key="2">
    <source>
        <dbReference type="Proteomes" id="UP001590950"/>
    </source>
</evidence>
<evidence type="ECO:0000313" key="1">
    <source>
        <dbReference type="EMBL" id="KAL2042606.1"/>
    </source>
</evidence>
<keyword evidence="2" id="KW-1185">Reference proteome</keyword>
<organism evidence="1 2">
    <name type="scientific">Stereocaulon virgatum</name>
    <dbReference type="NCBI Taxonomy" id="373712"/>
    <lineage>
        <taxon>Eukaryota</taxon>
        <taxon>Fungi</taxon>
        <taxon>Dikarya</taxon>
        <taxon>Ascomycota</taxon>
        <taxon>Pezizomycotina</taxon>
        <taxon>Lecanoromycetes</taxon>
        <taxon>OSLEUM clade</taxon>
        <taxon>Lecanoromycetidae</taxon>
        <taxon>Lecanorales</taxon>
        <taxon>Lecanorineae</taxon>
        <taxon>Stereocaulaceae</taxon>
        <taxon>Stereocaulon</taxon>
    </lineage>
</organism>
<dbReference type="EMBL" id="JBEFKJ010000013">
    <property type="protein sequence ID" value="KAL2042606.1"/>
    <property type="molecule type" value="Genomic_DNA"/>
</dbReference>
<name>A0ABR4ACN5_9LECA</name>
<accession>A0ABR4ACN5</accession>
<dbReference type="Proteomes" id="UP001590950">
    <property type="component" value="Unassembled WGS sequence"/>
</dbReference>
<protein>
    <submittedName>
        <fullName evidence="1">Uncharacterized protein</fullName>
    </submittedName>
</protein>
<reference evidence="1 2" key="1">
    <citation type="submission" date="2024-09" db="EMBL/GenBank/DDBJ databases">
        <title>Rethinking Asexuality: The Enigmatic Case of Functional Sexual Genes in Lepraria (Stereocaulaceae).</title>
        <authorList>
            <person name="Doellman M."/>
            <person name="Sun Y."/>
            <person name="Barcenas-Pena A."/>
            <person name="Lumbsch H.T."/>
            <person name="Grewe F."/>
        </authorList>
    </citation>
    <scope>NUCLEOTIDE SEQUENCE [LARGE SCALE GENOMIC DNA]</scope>
    <source>
        <strain evidence="1 2">Mercado 3170</strain>
    </source>
</reference>
<sequence>MIYLPPLRRFLLPAIVFVTIIIAYRALPVKSSLPLFVFHPPPPPQQGIRIPISSLQKPLPIANASSNHLSPPSHYFYDYDKGERISNKTNFLTLWQPVLDPNLAPLFTCPIDANVYTGHIRLPDIVQNISELAAGFSKPESRIFWNPTLIALPYWSENQYLVVSRIVTNGNYQENVLCEANICYVPGQDARPGEKPCTDDDLKHVGLGGGMRCTSHPVALSVPPTPAEKCDGKFMPYVDIPGFHDPRIFWSGKGEPLMMVNTQSRYACFGLWIIDLRTLYPPLAKLLSSSPTLPSLGPLRSYPTLTELTRNPADTRSTIEKNWLLFFPSNGESYIHYDLSNPRGGTRGRTFAKLLGNGLTTTNLTDPLEQPCIRELTDAEEPDRMKRGGTWHQATNSLRLILCNRSDSICKATPDNTVFFAVVHRKFPNWLGLPLRYERFFLVWQAMPPFSMLGISQHPLLMANETASGWSASENWSENSTNAAVVADTRKLGRNATEPYGGKDFWAYFTYTVSISYAWGRPPRGKGSGDEANDMHVGYLDDEVVMGIGVDDKGQAFSRVKAGDLVGCLRACPGRKKTNEKELL</sequence>
<comment type="caution">
    <text evidence="1">The sequence shown here is derived from an EMBL/GenBank/DDBJ whole genome shotgun (WGS) entry which is preliminary data.</text>
</comment>
<proteinExistence type="predicted"/>
<gene>
    <name evidence="1" type="ORF">N7G274_004365</name>
</gene>